<dbReference type="GO" id="GO:0005524">
    <property type="term" value="F:ATP binding"/>
    <property type="evidence" value="ECO:0007669"/>
    <property type="project" value="UniProtKB-UniRule"/>
</dbReference>
<evidence type="ECO:0000259" key="7">
    <source>
        <dbReference type="PROSITE" id="PS50067"/>
    </source>
</evidence>
<feature type="compositionally biased region" description="Polar residues" evidence="6">
    <location>
        <begin position="362"/>
        <end position="374"/>
    </location>
</feature>
<evidence type="ECO:0000256" key="4">
    <source>
        <dbReference type="ARBA" id="ARBA00023212"/>
    </source>
</evidence>
<evidence type="ECO:0000313" key="8">
    <source>
        <dbReference type="EMBL" id="GLD69248.1"/>
    </source>
</evidence>
<keyword evidence="5" id="KW-0505">Motor protein</keyword>
<dbReference type="InterPro" id="IPR036961">
    <property type="entry name" value="Kinesin_motor_dom_sf"/>
</dbReference>
<dbReference type="InterPro" id="IPR001752">
    <property type="entry name" value="Kinesin_motor_dom"/>
</dbReference>
<dbReference type="Pfam" id="PF00225">
    <property type="entry name" value="Kinesin"/>
    <property type="match status" value="1"/>
</dbReference>
<sequence length="411" mass="44958">MTVELSAGSAFVDVKVMVRVCPVSQSDAAESSSFLKVDPRKKQITIMDPSANQTPSAASQKRAAANQVPPKMFTFDAAFPPDASQAEVCAGTVAEVIQSVVNGADGCVFCFGHSKLGKSYAMIGHDDSLQTLGIIPCAISWLFKLINERKEKTGARFSVRVSAVELQNQSELRAPTPEKAAWFLDAAIASPQQPAPTPPKKNTGTHTCCLHYTYTSIAWKRQEKEGCQEVAVASTCWTWAAVMSKYLEEEEEGRRREEQGELFTQRGPTVPFFIRPRQRDPGPGQREQTHPIQILPRLRMKRRKLKSPCDPDEYSSSEQSCDTVIYVGPNGAAVSNRELTGAGDAKIRTNYSLLLRGKRQTAPDTESKSGSWSPEQGAVSRAEDQPVASASGQPTSVTTWAAFWPLSQRES</sequence>
<keyword evidence="9" id="KW-1185">Reference proteome</keyword>
<feature type="domain" description="Kinesin motor" evidence="7">
    <location>
        <begin position="13"/>
        <end position="170"/>
    </location>
</feature>
<evidence type="ECO:0000313" key="9">
    <source>
        <dbReference type="Proteomes" id="UP001279410"/>
    </source>
</evidence>
<gene>
    <name evidence="8" type="ORF">AKAME5_002056100</name>
</gene>
<dbReference type="GO" id="GO:0008017">
    <property type="term" value="F:microtubule binding"/>
    <property type="evidence" value="ECO:0007669"/>
    <property type="project" value="InterPro"/>
</dbReference>
<organism evidence="8 9">
    <name type="scientific">Lates japonicus</name>
    <name type="common">Japanese lates</name>
    <dbReference type="NCBI Taxonomy" id="270547"/>
    <lineage>
        <taxon>Eukaryota</taxon>
        <taxon>Metazoa</taxon>
        <taxon>Chordata</taxon>
        <taxon>Craniata</taxon>
        <taxon>Vertebrata</taxon>
        <taxon>Euteleostomi</taxon>
        <taxon>Actinopterygii</taxon>
        <taxon>Neopterygii</taxon>
        <taxon>Teleostei</taxon>
        <taxon>Neoteleostei</taxon>
        <taxon>Acanthomorphata</taxon>
        <taxon>Carangaria</taxon>
        <taxon>Carangaria incertae sedis</taxon>
        <taxon>Centropomidae</taxon>
        <taxon>Lates</taxon>
    </lineage>
</organism>
<feature type="region of interest" description="Disordered" evidence="6">
    <location>
        <begin position="251"/>
        <end position="293"/>
    </location>
</feature>
<dbReference type="Proteomes" id="UP001279410">
    <property type="component" value="Unassembled WGS sequence"/>
</dbReference>
<keyword evidence="2 5" id="KW-0547">Nucleotide-binding</keyword>
<evidence type="ECO:0000256" key="2">
    <source>
        <dbReference type="ARBA" id="ARBA00022741"/>
    </source>
</evidence>
<keyword evidence="3 5" id="KW-0067">ATP-binding</keyword>
<comment type="subcellular location">
    <subcellularLocation>
        <location evidence="1">Cytoplasm</location>
        <location evidence="1">Cytoskeleton</location>
    </subcellularLocation>
</comment>
<dbReference type="GO" id="GO:0003777">
    <property type="term" value="F:microtubule motor activity"/>
    <property type="evidence" value="ECO:0007669"/>
    <property type="project" value="InterPro"/>
</dbReference>
<keyword evidence="4" id="KW-0963">Cytoplasm</keyword>
<dbReference type="InterPro" id="IPR027640">
    <property type="entry name" value="Kinesin-like_fam"/>
</dbReference>
<accession>A0AAD3NBF4</accession>
<comment type="similarity">
    <text evidence="5">Belongs to the TRAFAC class myosin-kinesin ATPase superfamily. Kinesin family.</text>
</comment>
<evidence type="ECO:0000256" key="6">
    <source>
        <dbReference type="SAM" id="MobiDB-lite"/>
    </source>
</evidence>
<dbReference type="AlphaFoldDB" id="A0AAD3NBF4"/>
<dbReference type="GO" id="GO:0007018">
    <property type="term" value="P:microtubule-based movement"/>
    <property type="evidence" value="ECO:0007669"/>
    <property type="project" value="InterPro"/>
</dbReference>
<name>A0AAD3NBF4_LATJO</name>
<dbReference type="EMBL" id="BRZM01000194">
    <property type="protein sequence ID" value="GLD69248.1"/>
    <property type="molecule type" value="Genomic_DNA"/>
</dbReference>
<proteinExistence type="inferred from homology"/>
<feature type="region of interest" description="Disordered" evidence="6">
    <location>
        <begin position="356"/>
        <end position="395"/>
    </location>
</feature>
<dbReference type="InterPro" id="IPR027417">
    <property type="entry name" value="P-loop_NTPase"/>
</dbReference>
<evidence type="ECO:0000256" key="3">
    <source>
        <dbReference type="ARBA" id="ARBA00022840"/>
    </source>
</evidence>
<dbReference type="SUPFAM" id="SSF52540">
    <property type="entry name" value="P-loop containing nucleoside triphosphate hydrolases"/>
    <property type="match status" value="1"/>
</dbReference>
<keyword evidence="4" id="KW-0206">Cytoskeleton</keyword>
<dbReference type="PANTHER" id="PTHR21608:SF8">
    <property type="entry name" value="KINESIN-LIKE PROTEIN KIF26B"/>
    <property type="match status" value="1"/>
</dbReference>
<dbReference type="Gene3D" id="3.40.850.10">
    <property type="entry name" value="Kinesin motor domain"/>
    <property type="match status" value="1"/>
</dbReference>
<dbReference type="GO" id="GO:0005856">
    <property type="term" value="C:cytoskeleton"/>
    <property type="evidence" value="ECO:0007669"/>
    <property type="project" value="UniProtKB-SubCell"/>
</dbReference>
<dbReference type="SMART" id="SM00129">
    <property type="entry name" value="KISc"/>
    <property type="match status" value="1"/>
</dbReference>
<feature type="binding site" evidence="5">
    <location>
        <begin position="112"/>
        <end position="119"/>
    </location>
    <ligand>
        <name>ATP</name>
        <dbReference type="ChEBI" id="CHEBI:30616"/>
    </ligand>
</feature>
<reference evidence="8" key="1">
    <citation type="submission" date="2022-08" db="EMBL/GenBank/DDBJ databases">
        <title>Genome sequencing of akame (Lates japonicus).</title>
        <authorList>
            <person name="Hashiguchi Y."/>
            <person name="Takahashi H."/>
        </authorList>
    </citation>
    <scope>NUCLEOTIDE SEQUENCE</scope>
    <source>
        <strain evidence="8">Kochi</strain>
    </source>
</reference>
<dbReference type="PROSITE" id="PS50067">
    <property type="entry name" value="KINESIN_MOTOR_2"/>
    <property type="match status" value="1"/>
</dbReference>
<comment type="caution">
    <text evidence="8">The sequence shown here is derived from an EMBL/GenBank/DDBJ whole genome shotgun (WGS) entry which is preliminary data.</text>
</comment>
<protein>
    <submittedName>
        <fullName evidence="8">Kinesin-like protein KIF26B</fullName>
    </submittedName>
</protein>
<evidence type="ECO:0000256" key="5">
    <source>
        <dbReference type="PROSITE-ProRule" id="PRU00283"/>
    </source>
</evidence>
<dbReference type="PANTHER" id="PTHR21608">
    <property type="entry name" value="KINESIN-LIKE PROTEIN CG14535"/>
    <property type="match status" value="1"/>
</dbReference>
<evidence type="ECO:0000256" key="1">
    <source>
        <dbReference type="ARBA" id="ARBA00004245"/>
    </source>
</evidence>